<evidence type="ECO:0000313" key="2">
    <source>
        <dbReference type="Proteomes" id="UP000238479"/>
    </source>
</evidence>
<accession>A0A2P6P7P7</accession>
<comment type="caution">
    <text evidence="1">The sequence shown here is derived from an EMBL/GenBank/DDBJ whole genome shotgun (WGS) entry which is preliminary data.</text>
</comment>
<dbReference type="EMBL" id="PDCK01000045">
    <property type="protein sequence ID" value="PRQ17950.1"/>
    <property type="molecule type" value="Genomic_DNA"/>
</dbReference>
<name>A0A2P6P7P7_ROSCH</name>
<dbReference type="Gramene" id="PRQ17950">
    <property type="protein sequence ID" value="PRQ17950"/>
    <property type="gene ID" value="RchiOBHm_Chr7g0200531"/>
</dbReference>
<dbReference type="AlphaFoldDB" id="A0A2P6P7P7"/>
<protein>
    <submittedName>
        <fullName evidence="1">Uncharacterized protein</fullName>
    </submittedName>
</protein>
<organism evidence="1 2">
    <name type="scientific">Rosa chinensis</name>
    <name type="common">China rose</name>
    <dbReference type="NCBI Taxonomy" id="74649"/>
    <lineage>
        <taxon>Eukaryota</taxon>
        <taxon>Viridiplantae</taxon>
        <taxon>Streptophyta</taxon>
        <taxon>Embryophyta</taxon>
        <taxon>Tracheophyta</taxon>
        <taxon>Spermatophyta</taxon>
        <taxon>Magnoliopsida</taxon>
        <taxon>eudicotyledons</taxon>
        <taxon>Gunneridae</taxon>
        <taxon>Pentapetalae</taxon>
        <taxon>rosids</taxon>
        <taxon>fabids</taxon>
        <taxon>Rosales</taxon>
        <taxon>Rosaceae</taxon>
        <taxon>Rosoideae</taxon>
        <taxon>Rosoideae incertae sedis</taxon>
        <taxon>Rosa</taxon>
    </lineage>
</organism>
<reference evidence="1 2" key="1">
    <citation type="journal article" date="2018" name="Nat. Genet.">
        <title>The Rosa genome provides new insights in the design of modern roses.</title>
        <authorList>
            <person name="Bendahmane M."/>
        </authorList>
    </citation>
    <scope>NUCLEOTIDE SEQUENCE [LARGE SCALE GENOMIC DNA]</scope>
    <source>
        <strain evidence="2">cv. Old Blush</strain>
    </source>
</reference>
<evidence type="ECO:0000313" key="1">
    <source>
        <dbReference type="EMBL" id="PRQ17950.1"/>
    </source>
</evidence>
<proteinExistence type="predicted"/>
<keyword evidence="2" id="KW-1185">Reference proteome</keyword>
<dbReference type="Proteomes" id="UP000238479">
    <property type="component" value="Chromosome 7"/>
</dbReference>
<sequence>MLPLGFRVVQTAQILTTLLGHKAFVNCTLWLPINKFAFKGKIATYKFAFKVQCSESLFKLIALPSSTAKGYQHYLLSGVAGGAIILWEYSVPEGKGLGTKFNGTKFLCQPSLMFRINVQANSFNFINS</sequence>
<dbReference type="STRING" id="74649.A0A2P6P7P7"/>
<gene>
    <name evidence="1" type="ORF">RchiOBHm_Chr7g0200531</name>
</gene>